<comment type="caution">
    <text evidence="1">The sequence shown here is derived from an EMBL/GenBank/DDBJ whole genome shotgun (WGS) entry which is preliminary data.</text>
</comment>
<dbReference type="EMBL" id="JANBUJ010001286">
    <property type="protein sequence ID" value="KAJ2767992.1"/>
    <property type="molecule type" value="Genomic_DNA"/>
</dbReference>
<name>A0ACC1JVG5_9FUNG</name>
<protein>
    <submittedName>
        <fullName evidence="1">T-complex protein 1 subunit delta</fullName>
    </submittedName>
</protein>
<proteinExistence type="predicted"/>
<sequence length="541" mass="57868">MAATTTTAPAGPGRAAAPKRKGDTFNQKDKPMQVRLSNITAAKAVADAIRTSLGPRGMDKMIETGKKEVVISNDGATILKHMSVLHPAARMLVDLSAAQDVEAGDGTTSVVVLAGSLLVAAEKLLKKGIHPTQIAEGFQGAAAEAVKILHEISVPVDLGDREFLLKSATTSLSSKVVSQYSSVLAPIVVDSVLRVVGASSESNVDLSDVRVVKKVGGTIEDTELVPGVVLSQTAITSAGGPTRIEKAKIGLIQFQLSPPKPDMDNQVVVNDYRQMDRILKEERNYLLNLVKKIKKAGCNVLLIQKSILRDAVNSMSLHFLAKLKIMAIKEVERDEIEFICKATGCKPIADIDSFTEDKLGTAELVEETDSDGSRVLQISGIKNAGRTASIVMRGANQYVLDEAERSIHDALCVIRCLVKKRALVVGGGAPEIEVSQRLSELAKTQTGFQAICFHAFAEAVEVIPTTLAENCGLSPISIVTELRNRHANGEKTAGINVRKGAISDMLKENVVQPLLVSTSAIELSTETVRMLMKIDDILASR</sequence>
<keyword evidence="2" id="KW-1185">Reference proteome</keyword>
<evidence type="ECO:0000313" key="2">
    <source>
        <dbReference type="Proteomes" id="UP001140234"/>
    </source>
</evidence>
<organism evidence="1 2">
    <name type="scientific">Coemansia nantahalensis</name>
    <dbReference type="NCBI Taxonomy" id="2789366"/>
    <lineage>
        <taxon>Eukaryota</taxon>
        <taxon>Fungi</taxon>
        <taxon>Fungi incertae sedis</taxon>
        <taxon>Zoopagomycota</taxon>
        <taxon>Kickxellomycotina</taxon>
        <taxon>Kickxellomycetes</taxon>
        <taxon>Kickxellales</taxon>
        <taxon>Kickxellaceae</taxon>
        <taxon>Coemansia</taxon>
    </lineage>
</organism>
<accession>A0ACC1JVG5</accession>
<gene>
    <name evidence="1" type="primary">CCT4</name>
    <name evidence="1" type="ORF">IWQ57_003723</name>
</gene>
<dbReference type="Proteomes" id="UP001140234">
    <property type="component" value="Unassembled WGS sequence"/>
</dbReference>
<evidence type="ECO:0000313" key="1">
    <source>
        <dbReference type="EMBL" id="KAJ2767992.1"/>
    </source>
</evidence>
<reference evidence="1" key="1">
    <citation type="submission" date="2022-07" db="EMBL/GenBank/DDBJ databases">
        <title>Phylogenomic reconstructions and comparative analyses of Kickxellomycotina fungi.</title>
        <authorList>
            <person name="Reynolds N.K."/>
            <person name="Stajich J.E."/>
            <person name="Barry K."/>
            <person name="Grigoriev I.V."/>
            <person name="Crous P."/>
            <person name="Smith M.E."/>
        </authorList>
    </citation>
    <scope>NUCLEOTIDE SEQUENCE</scope>
    <source>
        <strain evidence="1">CBS 109366</strain>
    </source>
</reference>